<dbReference type="Proteomes" id="UP000582659">
    <property type="component" value="Unassembled WGS sequence"/>
</dbReference>
<comment type="caution">
    <text evidence="3">The sequence shown here is derived from an EMBL/GenBank/DDBJ whole genome shotgun (WGS) entry which is preliminary data.</text>
</comment>
<name>A0A7I8XMB2_BURXY</name>
<accession>A0A7I8XMB2</accession>
<keyword evidence="1" id="KW-0812">Transmembrane</keyword>
<feature type="transmembrane region" description="Helical" evidence="1">
    <location>
        <begin position="274"/>
        <end position="298"/>
    </location>
</feature>
<evidence type="ECO:0000256" key="2">
    <source>
        <dbReference type="SAM" id="SignalP"/>
    </source>
</evidence>
<keyword evidence="2" id="KW-0732">Signal</keyword>
<feature type="signal peptide" evidence="2">
    <location>
        <begin position="1"/>
        <end position="20"/>
    </location>
</feature>
<evidence type="ECO:0000256" key="1">
    <source>
        <dbReference type="SAM" id="Phobius"/>
    </source>
</evidence>
<dbReference type="Proteomes" id="UP000659654">
    <property type="component" value="Unassembled WGS sequence"/>
</dbReference>
<organism evidence="3 4">
    <name type="scientific">Bursaphelenchus xylophilus</name>
    <name type="common">Pinewood nematode worm</name>
    <name type="synonym">Aphelenchoides xylophilus</name>
    <dbReference type="NCBI Taxonomy" id="6326"/>
    <lineage>
        <taxon>Eukaryota</taxon>
        <taxon>Metazoa</taxon>
        <taxon>Ecdysozoa</taxon>
        <taxon>Nematoda</taxon>
        <taxon>Chromadorea</taxon>
        <taxon>Rhabditida</taxon>
        <taxon>Tylenchina</taxon>
        <taxon>Tylenchomorpha</taxon>
        <taxon>Aphelenchoidea</taxon>
        <taxon>Aphelenchoididae</taxon>
        <taxon>Bursaphelenchus</taxon>
    </lineage>
</organism>
<proteinExistence type="predicted"/>
<evidence type="ECO:0000313" key="3">
    <source>
        <dbReference type="EMBL" id="CAD5230625.1"/>
    </source>
</evidence>
<gene>
    <name evidence="3" type="ORF">BXYJ_LOCUS11081</name>
</gene>
<feature type="chain" id="PRO_5035385144" evidence="2">
    <location>
        <begin position="21"/>
        <end position="311"/>
    </location>
</feature>
<keyword evidence="1" id="KW-0472">Membrane</keyword>
<reference evidence="3" key="1">
    <citation type="submission" date="2020-09" db="EMBL/GenBank/DDBJ databases">
        <authorList>
            <person name="Kikuchi T."/>
        </authorList>
    </citation>
    <scope>NUCLEOTIDE SEQUENCE</scope>
    <source>
        <strain evidence="3">Ka4C1</strain>
    </source>
</reference>
<sequence length="311" mass="34637">MTPLEVFIQKALMFLLRCTAIYQELQPDRATIHVVTMDGGKVQKFRYELDTATESYNFELKDFNDTITGIQVQMVEDGGKLILAGQVNAGDNCRGFVANGTDLKPEGRFDNCGSVVTYMLEKKLYFIRCKTGESLTLSYVTNLEGSPLAGEEVVDQAALPCQRDLAVSEQQKVFAFDKSGCKQVGADIKKWNATSPADCEKKQIVLTEGTESELYSLYYLSLVFQEDCPLYTALLEEHKSELMNAYVKLVKTSAGTSTIANETTDNFFENNQPAVFGSSVCAFVIFLILVGGVLLFAYKKRKLLPEEEDEE</sequence>
<keyword evidence="4" id="KW-1185">Reference proteome</keyword>
<keyword evidence="1" id="KW-1133">Transmembrane helix</keyword>
<dbReference type="AlphaFoldDB" id="A0A7I8XMB2"/>
<dbReference type="EMBL" id="CAJFDI010000005">
    <property type="protein sequence ID" value="CAD5230625.1"/>
    <property type="molecule type" value="Genomic_DNA"/>
</dbReference>
<dbReference type="EMBL" id="CAJFCV020000005">
    <property type="protein sequence ID" value="CAG9121643.1"/>
    <property type="molecule type" value="Genomic_DNA"/>
</dbReference>
<protein>
    <submittedName>
        <fullName evidence="3">(pine wood nematode) hypothetical protein</fullName>
    </submittedName>
</protein>
<evidence type="ECO:0000313" key="4">
    <source>
        <dbReference type="Proteomes" id="UP000659654"/>
    </source>
</evidence>